<proteinExistence type="predicted"/>
<name>A0ACB9RLY2_9MYRT</name>
<organism evidence="1 2">
    <name type="scientific">Melastoma candidum</name>
    <dbReference type="NCBI Taxonomy" id="119954"/>
    <lineage>
        <taxon>Eukaryota</taxon>
        <taxon>Viridiplantae</taxon>
        <taxon>Streptophyta</taxon>
        <taxon>Embryophyta</taxon>
        <taxon>Tracheophyta</taxon>
        <taxon>Spermatophyta</taxon>
        <taxon>Magnoliopsida</taxon>
        <taxon>eudicotyledons</taxon>
        <taxon>Gunneridae</taxon>
        <taxon>Pentapetalae</taxon>
        <taxon>rosids</taxon>
        <taxon>malvids</taxon>
        <taxon>Myrtales</taxon>
        <taxon>Melastomataceae</taxon>
        <taxon>Melastomatoideae</taxon>
        <taxon>Melastomateae</taxon>
        <taxon>Melastoma</taxon>
    </lineage>
</organism>
<evidence type="ECO:0000313" key="2">
    <source>
        <dbReference type="Proteomes" id="UP001057402"/>
    </source>
</evidence>
<dbReference type="Proteomes" id="UP001057402">
    <property type="component" value="Chromosome 4"/>
</dbReference>
<reference evidence="2" key="1">
    <citation type="journal article" date="2023" name="Front. Plant Sci.">
        <title>Chromosomal-level genome assembly of Melastoma candidum provides insights into trichome evolution.</title>
        <authorList>
            <person name="Zhong Y."/>
            <person name="Wu W."/>
            <person name="Sun C."/>
            <person name="Zou P."/>
            <person name="Liu Y."/>
            <person name="Dai S."/>
            <person name="Zhou R."/>
        </authorList>
    </citation>
    <scope>NUCLEOTIDE SEQUENCE [LARGE SCALE GENOMIC DNA]</scope>
</reference>
<keyword evidence="2" id="KW-1185">Reference proteome</keyword>
<gene>
    <name evidence="1" type="ORF">MLD38_016257</name>
</gene>
<protein>
    <submittedName>
        <fullName evidence="1">Uncharacterized protein</fullName>
    </submittedName>
</protein>
<accession>A0ACB9RLY2</accession>
<sequence length="409" mass="46317">MVSEDSSSKRAVVIGKLADAVMRCIPKRVAGAKSPLLARKSIEQRLVMMFPDFPIPDHPPYSLMIEQAIAQLNEEGGSSEESISKCITVEYNSLPWAHASFLHHHLKKLCDQGEIIYTRDKRYMLRSDRTADIVSPAASMEKVERGHERKQEFHVQNKISKRERSLESQNTKYVQKYQRRRTETKVNNEKSRSLNGGQTMQLESLIHLRDSDLAVKGSIPINLTGEDSWARCAQHLGKDEVAEDTVCGIGEQREEEQVDVSDKHCTGEEHLAVEQDFCIINNAEPGEQHDRHPDVLMVQQDQVETVPTSAQDTGKPIGPRNGRPPEVICQHILKQQKELEELVEHLKQNMEMNRDDILPRDKCIEFLRRNRLMELALLEMLKPYSESSNSISNHGLGEDEAGASVEATG</sequence>
<dbReference type="EMBL" id="CM042883">
    <property type="protein sequence ID" value="KAI4378831.1"/>
    <property type="molecule type" value="Genomic_DNA"/>
</dbReference>
<comment type="caution">
    <text evidence="1">The sequence shown here is derived from an EMBL/GenBank/DDBJ whole genome shotgun (WGS) entry which is preliminary data.</text>
</comment>
<evidence type="ECO:0000313" key="1">
    <source>
        <dbReference type="EMBL" id="KAI4378831.1"/>
    </source>
</evidence>